<evidence type="ECO:0000313" key="9">
    <source>
        <dbReference type="EMBL" id="PDO11266.1"/>
    </source>
</evidence>
<dbReference type="AlphaFoldDB" id="A0A2A6E369"/>
<feature type="transmembrane region" description="Helical" evidence="7">
    <location>
        <begin position="150"/>
        <end position="168"/>
    </location>
</feature>
<proteinExistence type="inferred from homology"/>
<dbReference type="CDD" id="cd06261">
    <property type="entry name" value="TM_PBP2"/>
    <property type="match status" value="1"/>
</dbReference>
<evidence type="ECO:0000256" key="2">
    <source>
        <dbReference type="ARBA" id="ARBA00022448"/>
    </source>
</evidence>
<dbReference type="Proteomes" id="UP000243688">
    <property type="component" value="Unassembled WGS sequence"/>
</dbReference>
<evidence type="ECO:0000313" key="10">
    <source>
        <dbReference type="Proteomes" id="UP000243688"/>
    </source>
</evidence>
<keyword evidence="5 7" id="KW-1133">Transmembrane helix</keyword>
<keyword evidence="2 7" id="KW-0813">Transport</keyword>
<comment type="similarity">
    <text evidence="7">Belongs to the binding-protein-dependent transport system permease family.</text>
</comment>
<dbReference type="PANTHER" id="PTHR30193:SF41">
    <property type="entry name" value="DIACETYLCHITOBIOSE UPTAKE SYSTEM PERMEASE PROTEIN NGCF"/>
    <property type="match status" value="1"/>
</dbReference>
<keyword evidence="4 7" id="KW-0812">Transmembrane</keyword>
<keyword evidence="6 7" id="KW-0472">Membrane</keyword>
<evidence type="ECO:0000256" key="4">
    <source>
        <dbReference type="ARBA" id="ARBA00022692"/>
    </source>
</evidence>
<evidence type="ECO:0000256" key="3">
    <source>
        <dbReference type="ARBA" id="ARBA00022475"/>
    </source>
</evidence>
<dbReference type="Pfam" id="PF00528">
    <property type="entry name" value="BPD_transp_1"/>
    <property type="match status" value="1"/>
</dbReference>
<accession>A0A2A6E369</accession>
<evidence type="ECO:0000256" key="1">
    <source>
        <dbReference type="ARBA" id="ARBA00004651"/>
    </source>
</evidence>
<evidence type="ECO:0000256" key="6">
    <source>
        <dbReference type="ARBA" id="ARBA00023136"/>
    </source>
</evidence>
<dbReference type="SUPFAM" id="SSF161098">
    <property type="entry name" value="MetI-like"/>
    <property type="match status" value="1"/>
</dbReference>
<evidence type="ECO:0000256" key="7">
    <source>
        <dbReference type="RuleBase" id="RU363032"/>
    </source>
</evidence>
<dbReference type="EMBL" id="MOXJ01000004">
    <property type="protein sequence ID" value="PDO11266.1"/>
    <property type="molecule type" value="Genomic_DNA"/>
</dbReference>
<feature type="transmembrane region" description="Helical" evidence="7">
    <location>
        <begin position="198"/>
        <end position="215"/>
    </location>
</feature>
<evidence type="ECO:0000259" key="8">
    <source>
        <dbReference type="PROSITE" id="PS50928"/>
    </source>
</evidence>
<evidence type="ECO:0000256" key="5">
    <source>
        <dbReference type="ARBA" id="ARBA00022989"/>
    </source>
</evidence>
<feature type="transmembrane region" description="Helical" evidence="7">
    <location>
        <begin position="7"/>
        <end position="27"/>
    </location>
</feature>
<dbReference type="InterPro" id="IPR035906">
    <property type="entry name" value="MetI-like_sf"/>
</dbReference>
<dbReference type="InterPro" id="IPR051393">
    <property type="entry name" value="ABC_transporter_permease"/>
</dbReference>
<protein>
    <submittedName>
        <fullName evidence="9">ABC transporter permease</fullName>
    </submittedName>
</protein>
<feature type="transmembrane region" description="Helical" evidence="7">
    <location>
        <begin position="60"/>
        <end position="81"/>
    </location>
</feature>
<dbReference type="PROSITE" id="PS50928">
    <property type="entry name" value="ABC_TM1"/>
    <property type="match status" value="1"/>
</dbReference>
<dbReference type="InterPro" id="IPR000515">
    <property type="entry name" value="MetI-like"/>
</dbReference>
<dbReference type="GO" id="GO:0005886">
    <property type="term" value="C:plasma membrane"/>
    <property type="evidence" value="ECO:0007669"/>
    <property type="project" value="UniProtKB-SubCell"/>
</dbReference>
<organism evidence="9 10">
    <name type="scientific">Candidatus Reconcilbacillus cellulovorans</name>
    <dbReference type="NCBI Taxonomy" id="1906605"/>
    <lineage>
        <taxon>Bacteria</taxon>
        <taxon>Bacillati</taxon>
        <taxon>Bacillota</taxon>
        <taxon>Bacilli</taxon>
        <taxon>Bacillales</taxon>
        <taxon>Paenibacillaceae</taxon>
        <taxon>Candidatus Reconcilbacillus</taxon>
    </lineage>
</organism>
<reference evidence="9 10" key="1">
    <citation type="submission" date="2016-12" db="EMBL/GenBank/DDBJ databases">
        <title>Candidatus Reconcilibacillus cellulovorans genome.</title>
        <authorList>
            <person name="Kolinko S."/>
            <person name="Wu Y.-W."/>
            <person name="Tachea F."/>
            <person name="Denzel E."/>
            <person name="Hiras J."/>
            <person name="Baecker N."/>
            <person name="Chan L.J."/>
            <person name="Eichorst S.A."/>
            <person name="Frey D."/>
            <person name="Adams P.D."/>
            <person name="Pray T."/>
            <person name="Tanjore D."/>
            <person name="Petzold C.J."/>
            <person name="Gladden J.M."/>
            <person name="Simmons B.A."/>
            <person name="Singer S.W."/>
        </authorList>
    </citation>
    <scope>NUCLEOTIDE SEQUENCE [LARGE SCALE GENOMIC DNA]</scope>
    <source>
        <strain evidence="9">JTherm</strain>
    </source>
</reference>
<gene>
    <name evidence="9" type="ORF">BLM47_02855</name>
</gene>
<comment type="caution">
    <text evidence="9">The sequence shown here is derived from an EMBL/GenBank/DDBJ whole genome shotgun (WGS) entry which is preliminary data.</text>
</comment>
<keyword evidence="3" id="KW-1003">Cell membrane</keyword>
<feature type="transmembrane region" description="Helical" evidence="7">
    <location>
        <begin position="246"/>
        <end position="268"/>
    </location>
</feature>
<feature type="domain" description="ABC transmembrane type-1" evidence="8">
    <location>
        <begin position="56"/>
        <end position="267"/>
    </location>
</feature>
<sequence>MFILPAFLLFLIFLWIPIIKGFIYSFFDIDFVKGNRFVGLANYQEILSNPDVKTAVRNTLYYMALCLAIGYWVPCLFAIAVSELRRFQSFARVAAYLPNVIPAVVLYGIWMWLYDPVGPFNAFLKTVGLKPISFLTDPDWSMVSIVLMETWQQFGAAMLIYLAGILAVPKDLYEAAEIDGAGVWARIRHITLPAIRHLLLLMLILQLIATSQAYLSQQALLDGGPNNATMTYTLLSVKYAFSRFDFGAASALGVLMFVVLSGLAFLHYRLSEKERDVR</sequence>
<dbReference type="GO" id="GO:0055085">
    <property type="term" value="P:transmembrane transport"/>
    <property type="evidence" value="ECO:0007669"/>
    <property type="project" value="InterPro"/>
</dbReference>
<dbReference type="PANTHER" id="PTHR30193">
    <property type="entry name" value="ABC TRANSPORTER PERMEASE PROTEIN"/>
    <property type="match status" value="1"/>
</dbReference>
<dbReference type="Gene3D" id="1.10.3720.10">
    <property type="entry name" value="MetI-like"/>
    <property type="match status" value="1"/>
</dbReference>
<name>A0A2A6E369_9BACL</name>
<feature type="transmembrane region" description="Helical" evidence="7">
    <location>
        <begin position="93"/>
        <end position="113"/>
    </location>
</feature>
<comment type="subcellular location">
    <subcellularLocation>
        <location evidence="1 7">Cell membrane</location>
        <topology evidence="1 7">Multi-pass membrane protein</topology>
    </subcellularLocation>
</comment>